<keyword evidence="2 4" id="KW-0378">Hydrolase</keyword>
<dbReference type="Pfam" id="PF21365">
    <property type="entry name" value="Glyco_hydro_31_3rd"/>
    <property type="match status" value="1"/>
</dbReference>
<dbReference type="PANTHER" id="PTHR22762:SF166">
    <property type="entry name" value="ALPHA-GLUCOSIDASE"/>
    <property type="match status" value="1"/>
</dbReference>
<comment type="caution">
    <text evidence="4">The sequence shown here is derived from an EMBL/GenBank/DDBJ whole genome shotgun (WGS) entry which is preliminary data.</text>
</comment>
<dbReference type="Pfam" id="PF13802">
    <property type="entry name" value="Gal_mutarotas_2"/>
    <property type="match status" value="1"/>
</dbReference>
<evidence type="ECO:0000313" key="5">
    <source>
        <dbReference type="Proteomes" id="UP000050909"/>
    </source>
</evidence>
<evidence type="ECO:0000256" key="1">
    <source>
        <dbReference type="ARBA" id="ARBA00007806"/>
    </source>
</evidence>
<dbReference type="SUPFAM" id="SSF74650">
    <property type="entry name" value="Galactose mutarotase-like"/>
    <property type="match status" value="1"/>
</dbReference>
<dbReference type="InterPro" id="IPR008979">
    <property type="entry name" value="Galactose-bd-like_sf"/>
</dbReference>
<dbReference type="GO" id="GO:0005975">
    <property type="term" value="P:carbohydrate metabolic process"/>
    <property type="evidence" value="ECO:0007669"/>
    <property type="project" value="InterPro"/>
</dbReference>
<keyword evidence="5" id="KW-1185">Reference proteome</keyword>
<dbReference type="Gene3D" id="2.60.40.1180">
    <property type="entry name" value="Golgi alpha-mannosidase II"/>
    <property type="match status" value="2"/>
</dbReference>
<dbReference type="Gene3D" id="3.20.20.80">
    <property type="entry name" value="Glycosidases"/>
    <property type="match status" value="1"/>
</dbReference>
<dbReference type="GO" id="GO:0004553">
    <property type="term" value="F:hydrolase activity, hydrolyzing O-glycosyl compounds"/>
    <property type="evidence" value="ECO:0007669"/>
    <property type="project" value="InterPro"/>
</dbReference>
<name>A0A0R1H354_9LACO</name>
<feature type="domain" description="Fibronectin type-III" evidence="3">
    <location>
        <begin position="846"/>
        <end position="929"/>
    </location>
</feature>
<evidence type="ECO:0000313" key="4">
    <source>
        <dbReference type="EMBL" id="KRK38145.1"/>
    </source>
</evidence>
<dbReference type="PROSITE" id="PS50853">
    <property type="entry name" value="FN3"/>
    <property type="match status" value="1"/>
</dbReference>
<gene>
    <name evidence="4" type="ORF">FC62_GL000920</name>
</gene>
<dbReference type="InterPro" id="IPR011013">
    <property type="entry name" value="Gal_mutarotase_sf_dom"/>
</dbReference>
<comment type="similarity">
    <text evidence="1 2">Belongs to the glycosyl hydrolase 31 family.</text>
</comment>
<dbReference type="InterPro" id="IPR013783">
    <property type="entry name" value="Ig-like_fold"/>
</dbReference>
<dbReference type="SUPFAM" id="SSF51445">
    <property type="entry name" value="(Trans)glycosidases"/>
    <property type="match status" value="1"/>
</dbReference>
<dbReference type="SUPFAM" id="SSF49785">
    <property type="entry name" value="Galactose-binding domain-like"/>
    <property type="match status" value="1"/>
</dbReference>
<dbReference type="InterPro" id="IPR017853">
    <property type="entry name" value="GH"/>
</dbReference>
<reference evidence="4 5" key="1">
    <citation type="journal article" date="2015" name="Genome Announc.">
        <title>Expanding the biotechnology potential of lactobacilli through comparative genomics of 213 strains and associated genera.</title>
        <authorList>
            <person name="Sun Z."/>
            <person name="Harris H.M."/>
            <person name="McCann A."/>
            <person name="Guo C."/>
            <person name="Argimon S."/>
            <person name="Zhang W."/>
            <person name="Yang X."/>
            <person name="Jeffery I.B."/>
            <person name="Cooney J.C."/>
            <person name="Kagawa T.F."/>
            <person name="Liu W."/>
            <person name="Song Y."/>
            <person name="Salvetti E."/>
            <person name="Wrobel A."/>
            <person name="Rasinkangas P."/>
            <person name="Parkhill J."/>
            <person name="Rea M.C."/>
            <person name="O'Sullivan O."/>
            <person name="Ritari J."/>
            <person name="Douillard F.P."/>
            <person name="Paul Ross R."/>
            <person name="Yang R."/>
            <person name="Briner A.E."/>
            <person name="Felis G.E."/>
            <person name="de Vos W.M."/>
            <person name="Barrangou R."/>
            <person name="Klaenhammer T.R."/>
            <person name="Caufield P.W."/>
            <person name="Cui Y."/>
            <person name="Zhang H."/>
            <person name="O'Toole P.W."/>
        </authorList>
    </citation>
    <scope>NUCLEOTIDE SEQUENCE [LARGE SCALE GENOMIC DNA]</scope>
    <source>
        <strain evidence="4 5">DSM 20534</strain>
    </source>
</reference>
<dbReference type="InterPro" id="IPR003961">
    <property type="entry name" value="FN3_dom"/>
</dbReference>
<dbReference type="InterPro" id="IPR013780">
    <property type="entry name" value="Glyco_hydro_b"/>
</dbReference>
<keyword evidence="2" id="KW-0326">Glycosidase</keyword>
<dbReference type="CDD" id="cd14752">
    <property type="entry name" value="GH31_N"/>
    <property type="match status" value="1"/>
</dbReference>
<dbReference type="Pfam" id="PF01055">
    <property type="entry name" value="Glyco_hydro_31_2nd"/>
    <property type="match status" value="1"/>
</dbReference>
<dbReference type="RefSeq" id="WP_056945905.1">
    <property type="nucleotide sequence ID" value="NZ_AZCV01000002.1"/>
</dbReference>
<evidence type="ECO:0000259" key="3">
    <source>
        <dbReference type="PROSITE" id="PS50853"/>
    </source>
</evidence>
<dbReference type="Gene3D" id="2.60.120.260">
    <property type="entry name" value="Galactose-binding domain-like"/>
    <property type="match status" value="1"/>
</dbReference>
<dbReference type="AlphaFoldDB" id="A0A0R1H354"/>
<dbReference type="PATRIC" id="fig|1423722.3.peg.936"/>
<dbReference type="PANTHER" id="PTHR22762">
    <property type="entry name" value="ALPHA-GLUCOSIDASE"/>
    <property type="match status" value="1"/>
</dbReference>
<dbReference type="InterPro" id="IPR025887">
    <property type="entry name" value="Glyco_hydro_31_N_dom"/>
</dbReference>
<dbReference type="Proteomes" id="UP000050909">
    <property type="component" value="Unassembled WGS sequence"/>
</dbReference>
<sequence>MENLSSNSKQPLNTIQKLIRLKKSDTSYDGEFLSGEKLRISWLSEQILRVQITTGELQDYPIPDEPAHTARMTVLPVEGPAEVFKASELLDTAENYRIRFGRYTLIYKKDPAVMALYDEAKSRFILRQVLPVSLTQTTSTEVLHQDTNEFYFGGGTQNGHFSHKGHKIKVANTNVWTDGGVSSPNPFFWSNSGFGLLRNTWRPGLYDFGTNRKNQTGITHKDPTFDNIYLLGDSPAEILKHYYELTGQPILLPKFGFYEAHLNAYNRDIWVQSDSKNAIEFEDGATYEEYLPQKVAADKGIKESLNGEHDNYQFSARAVIDRYQKHDIPLGWFIPNDGYGAGYGQTDTFKGDLNNLEAFANYANKHGVALGLWAQSNLHPVDPANPQKGERDLNAEIKQANLAALKTDVAWVGAGYSFGLNALQDATVAFTTATAGQTRPFSLTVDGWAGTQRYGAVWTGDQIGGEWEYIRFQIPTYIGTSLSGQPNVGSDMDGIYGGGNPEVNVRDYQWKTFTPIQLNMDGWGTNSKNPFTFGKKATQINRAYLKLKSQMLPYTYSLAHEALTGKPMIRAMFLEFPHEKINYTKLVQYQYMWGPNFLVAPIYTAEQNNAGNSLRHNVYLPDAHQMWVDFFTGEKYMGGTTVDNLVYAHWHTPLFVKAGAIVPLTRANNNPNEIDRTNRIFNFYPAGRSTFTLIDDDGKSTDYLEGAVAKTELESTLVGTELTIDIHKTTGSYDGFAKEQSTLLNILCDRHPGEVTVTLNGQEIDLPEVDNRLSFDQAEMGYMYCAEFSPSEYFDLFSSKVKQQHALQIKLPPLDITKYALSVDVKNLTYGAKTSSAQIIDSAMRVPRNFAVDLAQTGPTSLHLVWQQPEQIDSFEILVNGQRHVNIKGSDFTVTELDFDTVYSFKIRSKRLNKVSEWSEQIKGKTSADPLTNVIKGIKASSNVFDQPEREIKYLVDQNLTTEWSTDPETALADPDNGQFTELTFEFDQQYQLDHLEYVPRTVTQLGELEEIALSFSTDGQNWSTFGAPITFSDDEKAKVVPLNGTRTKAIKLRVLKSKGDLAAGRELFFYHL</sequence>
<dbReference type="Gene3D" id="2.60.40.1760">
    <property type="entry name" value="glycosyl hydrolase (family 31)"/>
    <property type="match status" value="1"/>
</dbReference>
<dbReference type="InterPro" id="IPR000421">
    <property type="entry name" value="FA58C"/>
</dbReference>
<dbReference type="Gene3D" id="2.60.40.10">
    <property type="entry name" value="Immunoglobulins"/>
    <property type="match status" value="1"/>
</dbReference>
<dbReference type="Pfam" id="PF17137">
    <property type="entry name" value="DUF5110"/>
    <property type="match status" value="1"/>
</dbReference>
<dbReference type="SUPFAM" id="SSF51011">
    <property type="entry name" value="Glycosyl hydrolase domain"/>
    <property type="match status" value="1"/>
</dbReference>
<accession>A0A0R1H354</accession>
<dbReference type="Pfam" id="PF00754">
    <property type="entry name" value="F5_F8_type_C"/>
    <property type="match status" value="1"/>
</dbReference>
<dbReference type="Pfam" id="PF00041">
    <property type="entry name" value="fn3"/>
    <property type="match status" value="1"/>
</dbReference>
<dbReference type="InterPro" id="IPR000322">
    <property type="entry name" value="Glyco_hydro_31_TIM"/>
</dbReference>
<dbReference type="SUPFAM" id="SSF49265">
    <property type="entry name" value="Fibronectin type III"/>
    <property type="match status" value="1"/>
</dbReference>
<organism evidence="4 5">
    <name type="scientific">Amylolactobacillus amylotrophicus DSM 20534</name>
    <dbReference type="NCBI Taxonomy" id="1423722"/>
    <lineage>
        <taxon>Bacteria</taxon>
        <taxon>Bacillati</taxon>
        <taxon>Bacillota</taxon>
        <taxon>Bacilli</taxon>
        <taxon>Lactobacillales</taxon>
        <taxon>Lactobacillaceae</taxon>
        <taxon>Amylolactobacillus</taxon>
    </lineage>
</organism>
<dbReference type="InterPro" id="IPR048395">
    <property type="entry name" value="Glyco_hydro_31_C"/>
</dbReference>
<dbReference type="InterPro" id="IPR036116">
    <property type="entry name" value="FN3_sf"/>
</dbReference>
<dbReference type="GO" id="GO:0030246">
    <property type="term" value="F:carbohydrate binding"/>
    <property type="evidence" value="ECO:0007669"/>
    <property type="project" value="InterPro"/>
</dbReference>
<dbReference type="EMBL" id="AZCV01000002">
    <property type="protein sequence ID" value="KRK38145.1"/>
    <property type="molecule type" value="Genomic_DNA"/>
</dbReference>
<dbReference type="InterPro" id="IPR033403">
    <property type="entry name" value="DUF5110"/>
</dbReference>
<protein>
    <submittedName>
        <fullName evidence="4">Glycosyl hydrolase</fullName>
    </submittedName>
</protein>
<dbReference type="CDD" id="cd00063">
    <property type="entry name" value="FN3"/>
    <property type="match status" value="1"/>
</dbReference>
<evidence type="ECO:0000256" key="2">
    <source>
        <dbReference type="RuleBase" id="RU361185"/>
    </source>
</evidence>
<proteinExistence type="inferred from homology"/>